<feature type="region of interest" description="Disordered" evidence="1">
    <location>
        <begin position="71"/>
        <end position="95"/>
    </location>
</feature>
<protein>
    <submittedName>
        <fullName evidence="2">Uncharacterized protein</fullName>
    </submittedName>
</protein>
<keyword evidence="3" id="KW-1185">Reference proteome</keyword>
<reference evidence="3" key="1">
    <citation type="journal article" date="2019" name="Int. J. Syst. Evol. Microbiol.">
        <title>The Global Catalogue of Microorganisms (GCM) 10K type strain sequencing project: providing services to taxonomists for standard genome sequencing and annotation.</title>
        <authorList>
            <consortium name="The Broad Institute Genomics Platform"/>
            <consortium name="The Broad Institute Genome Sequencing Center for Infectious Disease"/>
            <person name="Wu L."/>
            <person name="Ma J."/>
        </authorList>
    </citation>
    <scope>NUCLEOTIDE SEQUENCE [LARGE SCALE GENOMIC DNA]</scope>
    <source>
        <strain evidence="3">NBRC 106310</strain>
    </source>
</reference>
<evidence type="ECO:0000313" key="2">
    <source>
        <dbReference type="EMBL" id="BDZ40669.1"/>
    </source>
</evidence>
<organism evidence="2 3">
    <name type="scientific">Microbacterium suwonense</name>
    <dbReference type="NCBI Taxonomy" id="683047"/>
    <lineage>
        <taxon>Bacteria</taxon>
        <taxon>Bacillati</taxon>
        <taxon>Actinomycetota</taxon>
        <taxon>Actinomycetes</taxon>
        <taxon>Micrococcales</taxon>
        <taxon>Microbacteriaceae</taxon>
        <taxon>Microbacterium</taxon>
    </lineage>
</organism>
<dbReference type="Proteomes" id="UP001321543">
    <property type="component" value="Chromosome"/>
</dbReference>
<evidence type="ECO:0000313" key="3">
    <source>
        <dbReference type="Proteomes" id="UP001321543"/>
    </source>
</evidence>
<evidence type="ECO:0000256" key="1">
    <source>
        <dbReference type="SAM" id="MobiDB-lite"/>
    </source>
</evidence>
<dbReference type="EMBL" id="AP027728">
    <property type="protein sequence ID" value="BDZ40669.1"/>
    <property type="molecule type" value="Genomic_DNA"/>
</dbReference>
<gene>
    <name evidence="2" type="ORF">GCM10025863_32830</name>
</gene>
<proteinExistence type="predicted"/>
<name>A0ABN6X7I4_9MICO</name>
<sequence>MGDHDHAPALVGELLDHQQHLADQFRVERAGGLVEEQQIGAERERADDPDALLLTAGELMRSRILLVGKTDPIQQQPSRVDGLPLGRPCTRQGPR</sequence>
<accession>A0ABN6X7I4</accession>